<sequence>MRTLSDVFPENQNLSIKTEVIIHACMVQAGFQYKMKGVSWCYTFKEENLSNCRLDAVIS</sequence>
<gene>
    <name evidence="1" type="ORF">O9A_00886</name>
</gene>
<organism evidence="1 2">
    <name type="scientific">Bartonella koehlerae C-29</name>
    <dbReference type="NCBI Taxonomy" id="1134510"/>
    <lineage>
        <taxon>Bacteria</taxon>
        <taxon>Pseudomonadati</taxon>
        <taxon>Pseudomonadota</taxon>
        <taxon>Alphaproteobacteria</taxon>
        <taxon>Hyphomicrobiales</taxon>
        <taxon>Bartonellaceae</taxon>
        <taxon>Bartonella</taxon>
    </lineage>
</organism>
<dbReference type="PATRIC" id="fig|1134510.3.peg.1015"/>
<proteinExistence type="predicted"/>
<dbReference type="EMBL" id="AHPL01000008">
    <property type="protein sequence ID" value="KEC55006.1"/>
    <property type="molecule type" value="Genomic_DNA"/>
</dbReference>
<evidence type="ECO:0000313" key="2">
    <source>
        <dbReference type="Proteomes" id="UP000027015"/>
    </source>
</evidence>
<dbReference type="AlphaFoldDB" id="A0A067W840"/>
<accession>A0A067W840</accession>
<name>A0A067W840_9HYPH</name>
<reference evidence="1 2" key="1">
    <citation type="submission" date="2012-04" db="EMBL/GenBank/DDBJ databases">
        <title>The Genome Sequence of Bartonella koehlerae C-29.</title>
        <authorList>
            <consortium name="The Broad Institute Genome Sequencing Platform"/>
            <consortium name="The Broad Institute Genome Sequencing Center for Infectious Disease"/>
            <person name="Feldgarden M."/>
            <person name="Kirby J."/>
            <person name="Kosoy M."/>
            <person name="Birtles R."/>
            <person name="Probert W.S."/>
            <person name="Chiaraviglio L."/>
            <person name="Walker B."/>
            <person name="Young S.K."/>
            <person name="Zeng Q."/>
            <person name="Gargeya S."/>
            <person name="Fitzgerald M."/>
            <person name="Haas B."/>
            <person name="Abouelleil A."/>
            <person name="Alvarado L."/>
            <person name="Arachchi H.M."/>
            <person name="Berlin A.M."/>
            <person name="Chapman S.B."/>
            <person name="Goldberg J."/>
            <person name="Griggs A."/>
            <person name="Gujja S."/>
            <person name="Hansen M."/>
            <person name="Howarth C."/>
            <person name="Imamovic A."/>
            <person name="Larimer J."/>
            <person name="McCowen C."/>
            <person name="Montmayeur A."/>
            <person name="Murphy C."/>
            <person name="Neiman D."/>
            <person name="Pearson M."/>
            <person name="Priest M."/>
            <person name="Roberts A."/>
            <person name="Saif S."/>
            <person name="Shea T."/>
            <person name="Sisk P."/>
            <person name="Sykes S."/>
            <person name="Wortman J."/>
            <person name="Nusbaum C."/>
            <person name="Birren B."/>
        </authorList>
    </citation>
    <scope>NUCLEOTIDE SEQUENCE [LARGE SCALE GENOMIC DNA]</scope>
    <source>
        <strain evidence="1 2">C-29</strain>
    </source>
</reference>
<dbReference type="HOGENOM" id="CLU_2950932_0_0_5"/>
<keyword evidence="2" id="KW-1185">Reference proteome</keyword>
<evidence type="ECO:0000313" key="1">
    <source>
        <dbReference type="EMBL" id="KEC55006.1"/>
    </source>
</evidence>
<dbReference type="Proteomes" id="UP000027015">
    <property type="component" value="Unassembled WGS sequence"/>
</dbReference>
<protein>
    <submittedName>
        <fullName evidence="1">Uncharacterized protein</fullName>
    </submittedName>
</protein>
<comment type="caution">
    <text evidence="1">The sequence shown here is derived from an EMBL/GenBank/DDBJ whole genome shotgun (WGS) entry which is preliminary data.</text>
</comment>